<comment type="subunit">
    <text evidence="8">DNA polymerase III contains a core (composed of alpha, epsilon and theta chains) that associates with a tau subunit. This core dimerizes to form the POLIII' complex. PolIII' associates with the gamma complex (composed of gamma, delta, delta', psi and chi chains) and with the beta chain to form the complete DNA polymerase III complex.</text>
</comment>
<dbReference type="SMART" id="SM00382">
    <property type="entry name" value="AAA"/>
    <property type="match status" value="1"/>
</dbReference>
<dbReference type="PANTHER" id="PTHR11669">
    <property type="entry name" value="REPLICATION FACTOR C / DNA POLYMERASE III GAMMA-TAU SUBUNIT"/>
    <property type="match status" value="1"/>
</dbReference>
<keyword evidence="5 8" id="KW-0067">ATP-binding</keyword>
<evidence type="ECO:0000256" key="2">
    <source>
        <dbReference type="ARBA" id="ARBA00022723"/>
    </source>
</evidence>
<dbReference type="GO" id="GO:0009360">
    <property type="term" value="C:DNA polymerase III complex"/>
    <property type="evidence" value="ECO:0007669"/>
    <property type="project" value="InterPro"/>
</dbReference>
<dbReference type="AlphaFoldDB" id="A0A2G9XE14"/>
<evidence type="ECO:0000313" key="11">
    <source>
        <dbReference type="Proteomes" id="UP000231388"/>
    </source>
</evidence>
<dbReference type="SUPFAM" id="SSF52540">
    <property type="entry name" value="P-loop containing nucleoside triphosphate hydrolases"/>
    <property type="match status" value="1"/>
</dbReference>
<proteinExistence type="inferred from homology"/>
<dbReference type="InterPro" id="IPR048448">
    <property type="entry name" value="DnaX-like_C"/>
</dbReference>
<dbReference type="Pfam" id="PF20964">
    <property type="entry name" value="DnaX_C"/>
    <property type="match status" value="1"/>
</dbReference>
<evidence type="ECO:0000256" key="6">
    <source>
        <dbReference type="ARBA" id="ARBA00022932"/>
    </source>
</evidence>
<dbReference type="Gene3D" id="3.30.300.180">
    <property type="match status" value="1"/>
</dbReference>
<dbReference type="GO" id="GO:0003677">
    <property type="term" value="F:DNA binding"/>
    <property type="evidence" value="ECO:0007669"/>
    <property type="project" value="InterPro"/>
</dbReference>
<dbReference type="Gene3D" id="1.10.8.60">
    <property type="match status" value="1"/>
</dbReference>
<keyword evidence="2" id="KW-0479">Metal-binding</keyword>
<keyword evidence="3 8" id="KW-0547">Nucleotide-binding</keyword>
<protein>
    <recommendedName>
        <fullName evidence="8">DNA polymerase III subunit gamma/tau</fullName>
        <ecNumber evidence="8">2.7.7.7</ecNumber>
    </recommendedName>
</protein>
<evidence type="ECO:0000256" key="1">
    <source>
        <dbReference type="ARBA" id="ARBA00006360"/>
    </source>
</evidence>
<dbReference type="Proteomes" id="UP000231388">
    <property type="component" value="Unassembled WGS sequence"/>
</dbReference>
<evidence type="ECO:0000313" key="10">
    <source>
        <dbReference type="EMBL" id="PIP04733.1"/>
    </source>
</evidence>
<dbReference type="InterPro" id="IPR001270">
    <property type="entry name" value="ClpA/B"/>
</dbReference>
<evidence type="ECO:0000256" key="3">
    <source>
        <dbReference type="ARBA" id="ARBA00022741"/>
    </source>
</evidence>
<dbReference type="PANTHER" id="PTHR11669:SF0">
    <property type="entry name" value="PROTEIN STICHEL-LIKE 2"/>
    <property type="match status" value="1"/>
</dbReference>
<keyword evidence="8" id="KW-0808">Transferase</keyword>
<gene>
    <name evidence="8 10" type="primary">dnaX</name>
    <name evidence="10" type="ORF">COX53_00815</name>
</gene>
<dbReference type="InterPro" id="IPR003593">
    <property type="entry name" value="AAA+_ATPase"/>
</dbReference>
<comment type="function">
    <text evidence="8">DNA polymerase III is a complex, multichain enzyme responsible for most of the replicative synthesis in bacteria. This DNA polymerase also exhibits 3' to 5' exonuclease activity.</text>
</comment>
<keyword evidence="4" id="KW-0862">Zinc</keyword>
<keyword evidence="8" id="KW-0548">Nucleotidyltransferase</keyword>
<dbReference type="InterPro" id="IPR027417">
    <property type="entry name" value="P-loop_NTPase"/>
</dbReference>
<dbReference type="Pfam" id="PF13177">
    <property type="entry name" value="DNA_pol3_delta2"/>
    <property type="match status" value="1"/>
</dbReference>
<evidence type="ECO:0000256" key="5">
    <source>
        <dbReference type="ARBA" id="ARBA00022840"/>
    </source>
</evidence>
<keyword evidence="8" id="KW-0235">DNA replication</keyword>
<dbReference type="GO" id="GO:0005524">
    <property type="term" value="F:ATP binding"/>
    <property type="evidence" value="ECO:0007669"/>
    <property type="project" value="UniProtKB-KW"/>
</dbReference>
<feature type="domain" description="AAA+ ATPase" evidence="9">
    <location>
        <begin position="33"/>
        <end position="175"/>
    </location>
</feature>
<dbReference type="Gene3D" id="3.40.50.300">
    <property type="entry name" value="P-loop containing nucleotide triphosphate hydrolases"/>
    <property type="match status" value="1"/>
</dbReference>
<dbReference type="NCBIfam" id="TIGR02397">
    <property type="entry name" value="dnaX_nterm"/>
    <property type="match status" value="1"/>
</dbReference>
<evidence type="ECO:0000256" key="4">
    <source>
        <dbReference type="ARBA" id="ARBA00022833"/>
    </source>
</evidence>
<evidence type="ECO:0000259" key="9">
    <source>
        <dbReference type="SMART" id="SM00382"/>
    </source>
</evidence>
<keyword evidence="6 8" id="KW-0239">DNA-directed DNA polymerase</keyword>
<reference evidence="10 11" key="1">
    <citation type="submission" date="2017-09" db="EMBL/GenBank/DDBJ databases">
        <title>Depth-based differentiation of microbial function through sediment-hosted aquifers and enrichment of novel symbionts in the deep terrestrial subsurface.</title>
        <authorList>
            <person name="Probst A.J."/>
            <person name="Ladd B."/>
            <person name="Jarett J.K."/>
            <person name="Geller-Mcgrath D.E."/>
            <person name="Sieber C.M."/>
            <person name="Emerson J.B."/>
            <person name="Anantharaman K."/>
            <person name="Thomas B.C."/>
            <person name="Malmstrom R."/>
            <person name="Stieglmeier M."/>
            <person name="Klingl A."/>
            <person name="Woyke T."/>
            <person name="Ryan C.M."/>
            <person name="Banfield J.F."/>
        </authorList>
    </citation>
    <scope>NUCLEOTIDE SEQUENCE [LARGE SCALE GENOMIC DNA]</scope>
    <source>
        <strain evidence="10">CG23_combo_of_CG06-09_8_20_14_all_40_14</strain>
    </source>
</reference>
<name>A0A2G9XE14_UNCKA</name>
<dbReference type="EMBL" id="PCQY01000011">
    <property type="protein sequence ID" value="PIP04733.1"/>
    <property type="molecule type" value="Genomic_DNA"/>
</dbReference>
<dbReference type="InterPro" id="IPR008921">
    <property type="entry name" value="DNA_pol3_clamp-load_cplx_C"/>
</dbReference>
<dbReference type="EC" id="2.7.7.7" evidence="8"/>
<dbReference type="GO" id="GO:0006261">
    <property type="term" value="P:DNA-templated DNA replication"/>
    <property type="evidence" value="ECO:0007669"/>
    <property type="project" value="TreeGrafter"/>
</dbReference>
<dbReference type="CDD" id="cd00009">
    <property type="entry name" value="AAA"/>
    <property type="match status" value="1"/>
</dbReference>
<dbReference type="PRINTS" id="PR00300">
    <property type="entry name" value="CLPPROTEASEA"/>
</dbReference>
<dbReference type="SUPFAM" id="SSF48019">
    <property type="entry name" value="post-AAA+ oligomerization domain-like"/>
    <property type="match status" value="1"/>
</dbReference>
<dbReference type="InterPro" id="IPR050238">
    <property type="entry name" value="DNA_Rep/Repair_Clamp_Loader"/>
</dbReference>
<accession>A0A2G9XE14</accession>
<evidence type="ECO:0000256" key="8">
    <source>
        <dbReference type="RuleBase" id="RU364063"/>
    </source>
</evidence>
<sequence length="494" mass="54408">MFYSKYRPQKFSDLVGLETLSKSIITALTVDNLAHAYFFYGPRGTGKTTVARLIAKALNCSNLSAGDVCGECSSCKAIEEGRFLDLIEIDAASNRGIDDIRALRDKVNLAPTHKKAKVYIIDEAHMLTTEAFNALLKTLEEPPKRVYFVLCTTNPQKVPDTIKSRCLKFEFKRVPESSIVKKLVYILENEGVSEKISNDDLKRLAQAAVGGFRDAETLLEQVLIGGSAVDEVVSGGGNLSVDDFVDSLEKNASAALSIVHKISLSGVDLTVWGFEFLKYARTLLLVTAEIPDGDLDVSLDKLEIMKGQAGRFSLLELAFLVEIFSQAIGKIKDSVVPSLPLEVAIVKWFEKKRGADSGELRPKMGNGKQGLVAAGVEESKLKWEDVLKTVKPYNHSVEALLRSCRMVSLEGDVLNIEVSYSFHKERLDAPKNRQIVEEALKNLLGRAIKLKCRLGKKVEYGGDLTDKNISEPKKEEVTEMAKSVLEVFDGGVEV</sequence>
<organism evidence="10 11">
    <name type="scientific">candidate division WWE3 bacterium CG23_combo_of_CG06-09_8_20_14_all_40_14</name>
    <dbReference type="NCBI Taxonomy" id="1975095"/>
    <lineage>
        <taxon>Bacteria</taxon>
        <taxon>Katanobacteria</taxon>
    </lineage>
</organism>
<comment type="catalytic activity">
    <reaction evidence="7 8">
        <text>DNA(n) + a 2'-deoxyribonucleoside 5'-triphosphate = DNA(n+1) + diphosphate</text>
        <dbReference type="Rhea" id="RHEA:22508"/>
        <dbReference type="Rhea" id="RHEA-COMP:17339"/>
        <dbReference type="Rhea" id="RHEA-COMP:17340"/>
        <dbReference type="ChEBI" id="CHEBI:33019"/>
        <dbReference type="ChEBI" id="CHEBI:61560"/>
        <dbReference type="ChEBI" id="CHEBI:173112"/>
        <dbReference type="EC" id="2.7.7.7"/>
    </reaction>
</comment>
<comment type="caution">
    <text evidence="10">The sequence shown here is derived from an EMBL/GenBank/DDBJ whole genome shotgun (WGS) entry which is preliminary data.</text>
</comment>
<dbReference type="InterPro" id="IPR038454">
    <property type="entry name" value="DnaA_N_sf"/>
</dbReference>
<dbReference type="GO" id="GO:0003887">
    <property type="term" value="F:DNA-directed DNA polymerase activity"/>
    <property type="evidence" value="ECO:0007669"/>
    <property type="project" value="UniProtKB-KW"/>
</dbReference>
<comment type="similarity">
    <text evidence="1 8">Belongs to the DnaX/STICHEL family.</text>
</comment>
<dbReference type="FunFam" id="3.40.50.300:FF:000014">
    <property type="entry name" value="DNA polymerase III subunit gamma/tau"/>
    <property type="match status" value="1"/>
</dbReference>
<evidence type="ECO:0000256" key="7">
    <source>
        <dbReference type="ARBA" id="ARBA00049244"/>
    </source>
</evidence>
<dbReference type="GO" id="GO:0046872">
    <property type="term" value="F:metal ion binding"/>
    <property type="evidence" value="ECO:0007669"/>
    <property type="project" value="UniProtKB-KW"/>
</dbReference>
<dbReference type="InterPro" id="IPR012763">
    <property type="entry name" value="DNA_pol_III_sug/sutau_N"/>
</dbReference>